<dbReference type="EMBL" id="JASJQH010008536">
    <property type="protein sequence ID" value="KAK9688181.1"/>
    <property type="molecule type" value="Genomic_DNA"/>
</dbReference>
<evidence type="ECO:0008006" key="3">
    <source>
        <dbReference type="Google" id="ProtNLM"/>
    </source>
</evidence>
<sequence length="114" mass="12558">MDKVNAKIKYVTGYVLEAAGSFLGNEQKQAEGAAEQTQADVEYKVAQAQEYTQGAGEKLKGNVKDTFSSVISNEQMQAEGKVGASREMFAWMPIPINHNSDVRIDPLRILSFLM</sequence>
<proteinExistence type="predicted"/>
<keyword evidence="2" id="KW-1185">Reference proteome</keyword>
<comment type="caution">
    <text evidence="1">The sequence shown here is derived from an EMBL/GenBank/DDBJ whole genome shotgun (WGS) entry which is preliminary data.</text>
</comment>
<gene>
    <name evidence="1" type="ORF">K7432_014488</name>
</gene>
<name>A0ABR2VQA4_9FUNG</name>
<dbReference type="Proteomes" id="UP001479436">
    <property type="component" value="Unassembled WGS sequence"/>
</dbReference>
<organism evidence="1 2">
    <name type="scientific">Basidiobolus ranarum</name>
    <dbReference type="NCBI Taxonomy" id="34480"/>
    <lineage>
        <taxon>Eukaryota</taxon>
        <taxon>Fungi</taxon>
        <taxon>Fungi incertae sedis</taxon>
        <taxon>Zoopagomycota</taxon>
        <taxon>Entomophthoromycotina</taxon>
        <taxon>Basidiobolomycetes</taxon>
        <taxon>Basidiobolales</taxon>
        <taxon>Basidiobolaceae</taxon>
        <taxon>Basidiobolus</taxon>
    </lineage>
</organism>
<reference evidence="1 2" key="1">
    <citation type="submission" date="2023-04" db="EMBL/GenBank/DDBJ databases">
        <title>Genome of Basidiobolus ranarum AG-B5.</title>
        <authorList>
            <person name="Stajich J.E."/>
            <person name="Carter-House D."/>
            <person name="Gryganskyi A."/>
        </authorList>
    </citation>
    <scope>NUCLEOTIDE SEQUENCE [LARGE SCALE GENOMIC DNA]</scope>
    <source>
        <strain evidence="1 2">AG-B5</strain>
    </source>
</reference>
<evidence type="ECO:0000313" key="2">
    <source>
        <dbReference type="Proteomes" id="UP001479436"/>
    </source>
</evidence>
<evidence type="ECO:0000313" key="1">
    <source>
        <dbReference type="EMBL" id="KAK9688181.1"/>
    </source>
</evidence>
<accession>A0ABR2VQA4</accession>
<protein>
    <recommendedName>
        <fullName evidence="3">CsbD-like domain-containing protein</fullName>
    </recommendedName>
</protein>